<feature type="region of interest" description="Disordered" evidence="5">
    <location>
        <begin position="816"/>
        <end position="837"/>
    </location>
</feature>
<comment type="subcellular location">
    <subcellularLocation>
        <location evidence="1">Nucleus</location>
    </subcellularLocation>
</comment>
<gene>
    <name evidence="7" type="ORF">MEUPH1_LOCUS16074</name>
</gene>
<feature type="region of interest" description="Disordered" evidence="5">
    <location>
        <begin position="310"/>
        <end position="406"/>
    </location>
</feature>
<sequence>MLTLNSKSPTVEKNEMNTVSTSDKKKVTPSKIIKTNVTGKRPGPKSKTCVPQLKIEKMTSNPPNKNDLNSKQADSNDVASSKDSKILLLDASNADITDTVKAESKKIDTNTAQQNEAEIVDLIPTHKNKTVIKIDTCASTKKNNEDRITSIQNDNGIVKTESNEIKQTTILDSFDPGVKCKVLEECTISSNNLDEEKNKNIINRVKEVTPEPKEEEDNIQDEELDHEIYEELDHEVDEDEINESSDSFNPTHNTVKSVQEHNKDDNNEDSINLTIGEDDIKLFADEEDTNIEKEDEVIENHTKEVTSTIKQRESCHLVTASSRSSTGLVKSRRSATEKHLSVGDKPRSTRKEDKDISNAKPIINVSVPKDEKKEVEKQVKDKEEAGNKQSNSSMAQQISNDTSKKNNSSFVRNIWVSGLSTITKATDLKQLFSKYGKVVGAKVVTNAKTPGARCYGFVTLSSAEDANRSIENLHKTELHGRVISVERAKRDNGYQVTAKDLSTIKRASKDQSQDSKRTKIVIESDEHRKDRSIKSKSNERDKERIKELEREKEHLEREKRKQQEILNLTKLKTEREKLKQKEHERAMREEERKRRIEKERQLEIEKKYKEEAIRLEKERQKLRIERERIEKEKSELLRLERENQRLERERLQREKEELRRAQENKRHSSSNSSRYEERKEPIRSSRIQPSTDYMNNPAPPPPNITSSRHRYEQHSSESRRMRPSHPSPPPPPPPASRPKDSTVNIRYGAQLATDHHYRSRDDRSDRRDESRRKDSSGGSSNRHAHVPYDSNKSSYGMSRNSESNSWSSAAIKNSYGTVGSSSGTNTMVISSRPDPWSHNTYRDVDSSIWQRPSQPLPEKWNSTPSNPSSMPTSGRSSSSNALYSNNHQVIPNIGLNMSTNYTDSRFDSYKMSGMSRKY</sequence>
<keyword evidence="8" id="KW-1185">Reference proteome</keyword>
<feature type="domain" description="RRM" evidence="6">
    <location>
        <begin position="412"/>
        <end position="490"/>
    </location>
</feature>
<dbReference type="InterPro" id="IPR012677">
    <property type="entry name" value="Nucleotide-bd_a/b_plait_sf"/>
</dbReference>
<feature type="compositionally biased region" description="Basic and acidic residues" evidence="5">
    <location>
        <begin position="709"/>
        <end position="720"/>
    </location>
</feature>
<feature type="compositionally biased region" description="Basic and acidic residues" evidence="5">
    <location>
        <begin position="507"/>
        <end position="545"/>
    </location>
</feature>
<feature type="region of interest" description="Disordered" evidence="5">
    <location>
        <begin position="505"/>
        <end position="545"/>
    </location>
</feature>
<evidence type="ECO:0000256" key="2">
    <source>
        <dbReference type="ARBA" id="ARBA00022884"/>
    </source>
</evidence>
<dbReference type="GO" id="GO:0003723">
    <property type="term" value="F:RNA binding"/>
    <property type="evidence" value="ECO:0007669"/>
    <property type="project" value="UniProtKB-UniRule"/>
</dbReference>
<feature type="compositionally biased region" description="Low complexity" evidence="5">
    <location>
        <begin position="861"/>
        <end position="879"/>
    </location>
</feature>
<dbReference type="GO" id="GO:0050684">
    <property type="term" value="P:regulation of mRNA processing"/>
    <property type="evidence" value="ECO:0007669"/>
    <property type="project" value="TreeGrafter"/>
</dbReference>
<feature type="compositionally biased region" description="Polar residues" evidence="5">
    <location>
        <begin position="319"/>
        <end position="328"/>
    </location>
</feature>
<reference evidence="7 8" key="1">
    <citation type="submission" date="2023-01" db="EMBL/GenBank/DDBJ databases">
        <authorList>
            <person name="Whitehead M."/>
        </authorList>
    </citation>
    <scope>NUCLEOTIDE SEQUENCE [LARGE SCALE GENOMIC DNA]</scope>
</reference>
<evidence type="ECO:0000256" key="3">
    <source>
        <dbReference type="ARBA" id="ARBA00023242"/>
    </source>
</evidence>
<dbReference type="GO" id="GO:0043565">
    <property type="term" value="F:sequence-specific DNA binding"/>
    <property type="evidence" value="ECO:0007669"/>
    <property type="project" value="TreeGrafter"/>
</dbReference>
<dbReference type="InterPro" id="IPR035979">
    <property type="entry name" value="RBD_domain_sf"/>
</dbReference>
<feature type="region of interest" description="Disordered" evidence="5">
    <location>
        <begin position="576"/>
        <end position="601"/>
    </location>
</feature>
<dbReference type="EMBL" id="CARXXK010000003">
    <property type="protein sequence ID" value="CAI6360822.1"/>
    <property type="molecule type" value="Genomic_DNA"/>
</dbReference>
<feature type="compositionally biased region" description="Basic and acidic residues" evidence="5">
    <location>
        <begin position="753"/>
        <end position="775"/>
    </location>
</feature>
<evidence type="ECO:0000256" key="1">
    <source>
        <dbReference type="ARBA" id="ARBA00004123"/>
    </source>
</evidence>
<evidence type="ECO:0000313" key="8">
    <source>
        <dbReference type="Proteomes" id="UP001160148"/>
    </source>
</evidence>
<dbReference type="PROSITE" id="PS50102">
    <property type="entry name" value="RRM"/>
    <property type="match status" value="1"/>
</dbReference>
<evidence type="ECO:0000313" key="7">
    <source>
        <dbReference type="EMBL" id="CAI6360822.1"/>
    </source>
</evidence>
<feature type="compositionally biased region" description="Polar residues" evidence="5">
    <location>
        <begin position="58"/>
        <end position="79"/>
    </location>
</feature>
<dbReference type="PANTHER" id="PTHR15683">
    <property type="entry name" value="SCAFFOLD ATTACHMENT FACTOR B-RELATED"/>
    <property type="match status" value="1"/>
</dbReference>
<feature type="compositionally biased region" description="Polar residues" evidence="5">
    <location>
        <begin position="816"/>
        <end position="829"/>
    </location>
</feature>
<dbReference type="InterPro" id="IPR000504">
    <property type="entry name" value="RRM_dom"/>
</dbReference>
<name>A0AAV0WZB0_9HEMI</name>
<feature type="compositionally biased region" description="Basic and acidic residues" evidence="5">
    <location>
        <begin position="368"/>
        <end position="386"/>
    </location>
</feature>
<dbReference type="PANTHER" id="PTHR15683:SF8">
    <property type="entry name" value="SCAFFOLD ATTACHMENT FACTOR B, ISOFORM B"/>
    <property type="match status" value="1"/>
</dbReference>
<evidence type="ECO:0000259" key="6">
    <source>
        <dbReference type="PROSITE" id="PS50102"/>
    </source>
</evidence>
<feature type="compositionally biased region" description="Basic and acidic residues" evidence="5">
    <location>
        <begin position="616"/>
        <end position="666"/>
    </location>
</feature>
<dbReference type="SUPFAM" id="SSF54928">
    <property type="entry name" value="RNA-binding domain, RBD"/>
    <property type="match status" value="1"/>
</dbReference>
<evidence type="ECO:0000256" key="4">
    <source>
        <dbReference type="PROSITE-ProRule" id="PRU00176"/>
    </source>
</evidence>
<feature type="compositionally biased region" description="Polar residues" evidence="5">
    <location>
        <begin position="685"/>
        <end position="694"/>
    </location>
</feature>
<evidence type="ECO:0000256" key="5">
    <source>
        <dbReference type="SAM" id="MobiDB-lite"/>
    </source>
</evidence>
<feature type="region of interest" description="Disordered" evidence="5">
    <location>
        <begin position="1"/>
        <end position="81"/>
    </location>
</feature>
<feature type="compositionally biased region" description="Polar residues" evidence="5">
    <location>
        <begin position="387"/>
        <end position="406"/>
    </location>
</feature>
<dbReference type="GO" id="GO:0005634">
    <property type="term" value="C:nucleus"/>
    <property type="evidence" value="ECO:0007669"/>
    <property type="project" value="UniProtKB-SubCell"/>
</dbReference>
<protein>
    <recommendedName>
        <fullName evidence="6">RRM domain-containing protein</fullName>
    </recommendedName>
</protein>
<dbReference type="Pfam" id="PF00076">
    <property type="entry name" value="RRM_1"/>
    <property type="match status" value="1"/>
</dbReference>
<dbReference type="Proteomes" id="UP001160148">
    <property type="component" value="Unassembled WGS sequence"/>
</dbReference>
<feature type="compositionally biased region" description="Pro residues" evidence="5">
    <location>
        <begin position="725"/>
        <end position="736"/>
    </location>
</feature>
<keyword evidence="2 4" id="KW-0694">RNA-binding</keyword>
<dbReference type="AlphaFoldDB" id="A0AAV0WZB0"/>
<accession>A0AAV0WZB0</accession>
<feature type="region of interest" description="Disordered" evidence="5">
    <location>
        <begin position="616"/>
        <end position="804"/>
    </location>
</feature>
<dbReference type="Gene3D" id="3.30.70.330">
    <property type="match status" value="1"/>
</dbReference>
<dbReference type="InterPro" id="IPR051738">
    <property type="entry name" value="SAF_Modulators"/>
</dbReference>
<feature type="region of interest" description="Disordered" evidence="5">
    <location>
        <begin position="849"/>
        <end position="882"/>
    </location>
</feature>
<proteinExistence type="predicted"/>
<feature type="compositionally biased region" description="Basic and acidic residues" evidence="5">
    <location>
        <begin position="674"/>
        <end position="683"/>
    </location>
</feature>
<dbReference type="SMART" id="SM00360">
    <property type="entry name" value="RRM"/>
    <property type="match status" value="1"/>
</dbReference>
<keyword evidence="3" id="KW-0539">Nucleus</keyword>
<comment type="caution">
    <text evidence="7">The sequence shown here is derived from an EMBL/GenBank/DDBJ whole genome shotgun (WGS) entry which is preliminary data.</text>
</comment>
<feature type="compositionally biased region" description="Basic and acidic residues" evidence="5">
    <location>
        <begin position="334"/>
        <end position="357"/>
    </location>
</feature>
<organism evidence="7 8">
    <name type="scientific">Macrosiphum euphorbiae</name>
    <name type="common">potato aphid</name>
    <dbReference type="NCBI Taxonomy" id="13131"/>
    <lineage>
        <taxon>Eukaryota</taxon>
        <taxon>Metazoa</taxon>
        <taxon>Ecdysozoa</taxon>
        <taxon>Arthropoda</taxon>
        <taxon>Hexapoda</taxon>
        <taxon>Insecta</taxon>
        <taxon>Pterygota</taxon>
        <taxon>Neoptera</taxon>
        <taxon>Paraneoptera</taxon>
        <taxon>Hemiptera</taxon>
        <taxon>Sternorrhyncha</taxon>
        <taxon>Aphidomorpha</taxon>
        <taxon>Aphidoidea</taxon>
        <taxon>Aphididae</taxon>
        <taxon>Macrosiphini</taxon>
        <taxon>Macrosiphum</taxon>
    </lineage>
</organism>
<dbReference type="GO" id="GO:0006357">
    <property type="term" value="P:regulation of transcription by RNA polymerase II"/>
    <property type="evidence" value="ECO:0007669"/>
    <property type="project" value="TreeGrafter"/>
</dbReference>